<dbReference type="InterPro" id="IPR023299">
    <property type="entry name" value="ATPase_P-typ_cyto_dom_N"/>
</dbReference>
<feature type="compositionally biased region" description="Pro residues" evidence="13">
    <location>
        <begin position="1"/>
        <end position="11"/>
    </location>
</feature>
<evidence type="ECO:0000256" key="3">
    <source>
        <dbReference type="ARBA" id="ARBA00022692"/>
    </source>
</evidence>
<dbReference type="InterPro" id="IPR006121">
    <property type="entry name" value="HMA_dom"/>
</dbReference>
<dbReference type="Pfam" id="PF00702">
    <property type="entry name" value="Hydrolase"/>
    <property type="match status" value="1"/>
</dbReference>
<dbReference type="GO" id="GO:0005507">
    <property type="term" value="F:copper ion binding"/>
    <property type="evidence" value="ECO:0007669"/>
    <property type="project" value="TreeGrafter"/>
</dbReference>
<evidence type="ECO:0000256" key="10">
    <source>
        <dbReference type="ARBA" id="ARBA00038904"/>
    </source>
</evidence>
<dbReference type="PRINTS" id="PR00942">
    <property type="entry name" value="CUATPASEI"/>
</dbReference>
<dbReference type="GO" id="GO:0016887">
    <property type="term" value="F:ATP hydrolysis activity"/>
    <property type="evidence" value="ECO:0007669"/>
    <property type="project" value="InterPro"/>
</dbReference>
<dbReference type="InterPro" id="IPR036163">
    <property type="entry name" value="HMA_dom_sf"/>
</dbReference>
<dbReference type="FunFam" id="3.30.70.100:FF:000005">
    <property type="entry name" value="Copper-exporting P-type ATPase A"/>
    <property type="match status" value="1"/>
</dbReference>
<feature type="transmembrane region" description="Helical" evidence="12">
    <location>
        <begin position="362"/>
        <end position="384"/>
    </location>
</feature>
<dbReference type="PRINTS" id="PR00943">
    <property type="entry name" value="CUATPASE"/>
</dbReference>
<evidence type="ECO:0000256" key="13">
    <source>
        <dbReference type="SAM" id="MobiDB-lite"/>
    </source>
</evidence>
<dbReference type="NCBIfam" id="TIGR01511">
    <property type="entry name" value="ATPase-IB1_Cu"/>
    <property type="match status" value="1"/>
</dbReference>
<keyword evidence="3 12" id="KW-0812">Transmembrane</keyword>
<evidence type="ECO:0000313" key="15">
    <source>
        <dbReference type="EMBL" id="MBT9288940.1"/>
    </source>
</evidence>
<feature type="transmembrane region" description="Helical" evidence="12">
    <location>
        <begin position="703"/>
        <end position="722"/>
    </location>
</feature>
<protein>
    <recommendedName>
        <fullName evidence="10">P-type Cu(2+) transporter</fullName>
        <ecNumber evidence="10">7.2.2.9</ecNumber>
    </recommendedName>
</protein>
<dbReference type="GO" id="GO:0043682">
    <property type="term" value="F:P-type divalent copper transporter activity"/>
    <property type="evidence" value="ECO:0007669"/>
    <property type="project" value="UniProtKB-EC"/>
</dbReference>
<keyword evidence="6 12" id="KW-0067">ATP-binding</keyword>
<dbReference type="GO" id="GO:0005524">
    <property type="term" value="F:ATP binding"/>
    <property type="evidence" value="ECO:0007669"/>
    <property type="project" value="UniProtKB-UniRule"/>
</dbReference>
<keyword evidence="4 12" id="KW-0479">Metal-binding</keyword>
<evidence type="ECO:0000256" key="5">
    <source>
        <dbReference type="ARBA" id="ARBA00022741"/>
    </source>
</evidence>
<dbReference type="RefSeq" id="WP_261967576.1">
    <property type="nucleotide sequence ID" value="NZ_JAHHZF010000002.1"/>
</dbReference>
<dbReference type="Gene3D" id="2.70.150.10">
    <property type="entry name" value="Calcium-transporting ATPase, cytoplasmic transduction domain A"/>
    <property type="match status" value="1"/>
</dbReference>
<feature type="transmembrane region" description="Helical" evidence="12">
    <location>
        <begin position="178"/>
        <end position="200"/>
    </location>
</feature>
<dbReference type="CDD" id="cd00371">
    <property type="entry name" value="HMA"/>
    <property type="match status" value="1"/>
</dbReference>
<dbReference type="Gene3D" id="3.30.70.100">
    <property type="match status" value="1"/>
</dbReference>
<evidence type="ECO:0000256" key="2">
    <source>
        <dbReference type="ARBA" id="ARBA00006024"/>
    </source>
</evidence>
<accession>A0A947D1B1</accession>
<dbReference type="PANTHER" id="PTHR43520">
    <property type="entry name" value="ATP7, ISOFORM B"/>
    <property type="match status" value="1"/>
</dbReference>
<evidence type="ECO:0000256" key="9">
    <source>
        <dbReference type="ARBA" id="ARBA00023136"/>
    </source>
</evidence>
<dbReference type="Proteomes" id="UP000766595">
    <property type="component" value="Unassembled WGS sequence"/>
</dbReference>
<dbReference type="Pfam" id="PF00122">
    <property type="entry name" value="E1-E2_ATPase"/>
    <property type="match status" value="1"/>
</dbReference>
<dbReference type="NCBIfam" id="TIGR01525">
    <property type="entry name" value="ATPase-IB_hvy"/>
    <property type="match status" value="1"/>
</dbReference>
<gene>
    <name evidence="15" type="ORF">KL771_05740</name>
</gene>
<evidence type="ECO:0000256" key="12">
    <source>
        <dbReference type="RuleBase" id="RU362081"/>
    </source>
</evidence>
<comment type="caution">
    <text evidence="15">The sequence shown here is derived from an EMBL/GenBank/DDBJ whole genome shotgun (WGS) entry which is preliminary data.</text>
</comment>
<dbReference type="Gene3D" id="3.40.1110.10">
    <property type="entry name" value="Calcium-transporting ATPase, cytoplasmic domain N"/>
    <property type="match status" value="1"/>
</dbReference>
<proteinExistence type="inferred from homology"/>
<evidence type="ECO:0000256" key="7">
    <source>
        <dbReference type="ARBA" id="ARBA00022967"/>
    </source>
</evidence>
<dbReference type="GO" id="GO:0005886">
    <property type="term" value="C:plasma membrane"/>
    <property type="evidence" value="ECO:0007669"/>
    <property type="project" value="UniProtKB-SubCell"/>
</dbReference>
<dbReference type="AlphaFoldDB" id="A0A947D1B1"/>
<dbReference type="PROSITE" id="PS01047">
    <property type="entry name" value="HMA_1"/>
    <property type="match status" value="1"/>
</dbReference>
<dbReference type="InterPro" id="IPR023298">
    <property type="entry name" value="ATPase_P-typ_TM_dom_sf"/>
</dbReference>
<evidence type="ECO:0000313" key="16">
    <source>
        <dbReference type="Proteomes" id="UP000766595"/>
    </source>
</evidence>
<dbReference type="NCBIfam" id="TIGR01494">
    <property type="entry name" value="ATPase_P-type"/>
    <property type="match status" value="1"/>
</dbReference>
<dbReference type="SFLD" id="SFLDF00027">
    <property type="entry name" value="p-type_atpase"/>
    <property type="match status" value="1"/>
</dbReference>
<keyword evidence="7" id="KW-1278">Translocase</keyword>
<comment type="catalytic activity">
    <reaction evidence="11">
        <text>Cu(2+)(in) + ATP + H2O = Cu(2+)(out) + ADP + phosphate + H(+)</text>
        <dbReference type="Rhea" id="RHEA:10376"/>
        <dbReference type="ChEBI" id="CHEBI:15377"/>
        <dbReference type="ChEBI" id="CHEBI:15378"/>
        <dbReference type="ChEBI" id="CHEBI:29036"/>
        <dbReference type="ChEBI" id="CHEBI:30616"/>
        <dbReference type="ChEBI" id="CHEBI:43474"/>
        <dbReference type="ChEBI" id="CHEBI:456216"/>
        <dbReference type="EC" id="7.2.2.9"/>
    </reaction>
</comment>
<dbReference type="SUPFAM" id="SSF81653">
    <property type="entry name" value="Calcium ATPase, transduction domain A"/>
    <property type="match status" value="1"/>
</dbReference>
<dbReference type="FunFam" id="2.70.150.10:FF:000002">
    <property type="entry name" value="Copper-transporting ATPase 1, putative"/>
    <property type="match status" value="1"/>
</dbReference>
<evidence type="ECO:0000256" key="6">
    <source>
        <dbReference type="ARBA" id="ARBA00022840"/>
    </source>
</evidence>
<sequence>MTAPAPAPAVVPPSGAGARDRSADPVVLDLTGMTCSACAVRIEKVLSRVPGVKQATVNLALETAEVRAPGVEGAALVAAVERAGYGATLRAEAARARRQALEAATAERRAEERRTLVVFAISAVLTLPFVVGMVPMAWGAHAHWLTPTLQLALATPVQIIAGWRFYVGAFKALRGFSANMDVLVALGTTAAYLFSVAMIATHGEHAAGHLYFEGSATILTLILAGKLMEARARRAASAAVASLMALRPDTAIRLAGDVQETVSIDDLRAGDRILVKPGERVAADGLVEEGASELDESLVTGESLPVAKGPGDKVTAGTINGSGALTVTVRAVGEDTVLARIARLVEQAQIAKAPVQKLVDRVAALFVPVIVAVALATFAGWVLVGADTEAAFVAAVSVLVIACPCALGLATPAALVAGTGAAAKAGILIKDIEALERAHAVDVVVFDKTGTLTAGHPAVTDVVVFGGRGDDMLRLAASVQAASEHPLAKAMVAAAFFKGLVLSPAREARAVTGRGVTAVVDGRRVAIGNAALMAELAVDTRLYAKELARLEAEAKTVVTVARDGEAVGLIAMADPIRPDSRAAVAALQARGIACRMLTGDAAPVAAAVGAALGLDGVEGPVPPERKAAAIGAMRRDGRIVAMVGDGINDAPALAAADVGIAIGTGADVALETAGITLMRPDPRLVPAALEIARATWAKIRQNLFWAFAYNVVGVPLAALGYLTPALAGAAMALSSVSVVTNALTLTRWKPTLTDGDPAKGPRPVAD</sequence>
<dbReference type="SUPFAM" id="SSF81665">
    <property type="entry name" value="Calcium ATPase, transmembrane domain M"/>
    <property type="match status" value="1"/>
</dbReference>
<dbReference type="SFLD" id="SFLDG00002">
    <property type="entry name" value="C1.7:_P-type_atpase_like"/>
    <property type="match status" value="1"/>
</dbReference>
<dbReference type="PROSITE" id="PS00154">
    <property type="entry name" value="ATPASE_E1_E2"/>
    <property type="match status" value="1"/>
</dbReference>
<dbReference type="GO" id="GO:0055070">
    <property type="term" value="P:copper ion homeostasis"/>
    <property type="evidence" value="ECO:0007669"/>
    <property type="project" value="TreeGrafter"/>
</dbReference>
<dbReference type="EMBL" id="JAHHZF010000002">
    <property type="protein sequence ID" value="MBT9288940.1"/>
    <property type="molecule type" value="Genomic_DNA"/>
</dbReference>
<evidence type="ECO:0000256" key="1">
    <source>
        <dbReference type="ARBA" id="ARBA00004127"/>
    </source>
</evidence>
<dbReference type="GO" id="GO:0012505">
    <property type="term" value="C:endomembrane system"/>
    <property type="evidence" value="ECO:0007669"/>
    <property type="project" value="UniProtKB-SubCell"/>
</dbReference>
<dbReference type="Gene3D" id="3.40.50.1000">
    <property type="entry name" value="HAD superfamily/HAD-like"/>
    <property type="match status" value="1"/>
</dbReference>
<dbReference type="InterPro" id="IPR027256">
    <property type="entry name" value="P-typ_ATPase_IB"/>
</dbReference>
<dbReference type="EC" id="7.2.2.9" evidence="10"/>
<dbReference type="SUPFAM" id="SSF55008">
    <property type="entry name" value="HMA, heavy metal-associated domain"/>
    <property type="match status" value="1"/>
</dbReference>
<dbReference type="InterPro" id="IPR018303">
    <property type="entry name" value="ATPase_P-typ_P_site"/>
</dbReference>
<comment type="subcellular location">
    <subcellularLocation>
        <location evidence="12">Cell membrane</location>
    </subcellularLocation>
    <subcellularLocation>
        <location evidence="1">Endomembrane system</location>
        <topology evidence="1">Multi-pass membrane protein</topology>
    </subcellularLocation>
</comment>
<keyword evidence="16" id="KW-1185">Reference proteome</keyword>
<evidence type="ECO:0000256" key="8">
    <source>
        <dbReference type="ARBA" id="ARBA00022989"/>
    </source>
</evidence>
<dbReference type="Pfam" id="PF00403">
    <property type="entry name" value="HMA"/>
    <property type="match status" value="1"/>
</dbReference>
<feature type="region of interest" description="Disordered" evidence="13">
    <location>
        <begin position="1"/>
        <end position="21"/>
    </location>
</feature>
<evidence type="ECO:0000256" key="11">
    <source>
        <dbReference type="ARBA" id="ARBA00047424"/>
    </source>
</evidence>
<organism evidence="15 16">
    <name type="scientific">Prosthecodimorpha staleyi</name>
    <dbReference type="NCBI Taxonomy" id="2840188"/>
    <lineage>
        <taxon>Bacteria</taxon>
        <taxon>Pseudomonadati</taxon>
        <taxon>Pseudomonadota</taxon>
        <taxon>Alphaproteobacteria</taxon>
        <taxon>Hyphomicrobiales</taxon>
        <taxon>Ancalomicrobiaceae</taxon>
        <taxon>Prosthecodimorpha</taxon>
    </lineage>
</organism>
<keyword evidence="12" id="KW-1003">Cell membrane</keyword>
<feature type="transmembrane region" description="Helical" evidence="12">
    <location>
        <begin position="206"/>
        <end position="224"/>
    </location>
</feature>
<keyword evidence="9 12" id="KW-0472">Membrane</keyword>
<evidence type="ECO:0000256" key="4">
    <source>
        <dbReference type="ARBA" id="ARBA00022723"/>
    </source>
</evidence>
<dbReference type="PANTHER" id="PTHR43520:SF8">
    <property type="entry name" value="P-TYPE CU(+) TRANSPORTER"/>
    <property type="match status" value="1"/>
</dbReference>
<feature type="transmembrane region" description="Helical" evidence="12">
    <location>
        <begin position="144"/>
        <end position="166"/>
    </location>
</feature>
<dbReference type="PROSITE" id="PS50846">
    <property type="entry name" value="HMA_2"/>
    <property type="match status" value="1"/>
</dbReference>
<dbReference type="CDD" id="cd02094">
    <property type="entry name" value="P-type_ATPase_Cu-like"/>
    <property type="match status" value="1"/>
</dbReference>
<comment type="similarity">
    <text evidence="2 12">Belongs to the cation transport ATPase (P-type) (TC 3.A.3) family. Type IB subfamily.</text>
</comment>
<dbReference type="InterPro" id="IPR023214">
    <property type="entry name" value="HAD_sf"/>
</dbReference>
<dbReference type="InterPro" id="IPR008250">
    <property type="entry name" value="ATPase_P-typ_transduc_dom_A_sf"/>
</dbReference>
<evidence type="ECO:0000259" key="14">
    <source>
        <dbReference type="PROSITE" id="PS50846"/>
    </source>
</evidence>
<dbReference type="SFLD" id="SFLDS00003">
    <property type="entry name" value="Haloacid_Dehalogenase"/>
    <property type="match status" value="1"/>
</dbReference>
<dbReference type="InterPro" id="IPR044492">
    <property type="entry name" value="P_typ_ATPase_HD_dom"/>
</dbReference>
<dbReference type="SUPFAM" id="SSF56784">
    <property type="entry name" value="HAD-like"/>
    <property type="match status" value="1"/>
</dbReference>
<keyword evidence="8 12" id="KW-1133">Transmembrane helix</keyword>
<dbReference type="InterPro" id="IPR001757">
    <property type="entry name" value="P_typ_ATPase"/>
</dbReference>
<name>A0A947D1B1_9HYPH</name>
<feature type="transmembrane region" description="Helical" evidence="12">
    <location>
        <begin position="116"/>
        <end position="138"/>
    </location>
</feature>
<feature type="domain" description="HMA" evidence="14">
    <location>
        <begin position="24"/>
        <end position="88"/>
    </location>
</feature>
<dbReference type="PRINTS" id="PR00119">
    <property type="entry name" value="CATATPASE"/>
</dbReference>
<reference evidence="15 16" key="1">
    <citation type="submission" date="2021-06" db="EMBL/GenBank/DDBJ databases">
        <authorList>
            <person name="Grouzdev D.S."/>
            <person name="Koziaeva V."/>
        </authorList>
    </citation>
    <scope>NUCLEOTIDE SEQUENCE [LARGE SCALE GENOMIC DNA]</scope>
    <source>
        <strain evidence="15 16">22</strain>
    </source>
</reference>
<dbReference type="InterPro" id="IPR036412">
    <property type="entry name" value="HAD-like_sf"/>
</dbReference>
<dbReference type="InterPro" id="IPR059000">
    <property type="entry name" value="ATPase_P-type_domA"/>
</dbReference>
<dbReference type="InterPro" id="IPR017969">
    <property type="entry name" value="Heavy-metal-associated_CS"/>
</dbReference>
<keyword evidence="5 12" id="KW-0547">Nucleotide-binding</keyword>
<feature type="transmembrane region" description="Helical" evidence="12">
    <location>
        <begin position="390"/>
        <end position="410"/>
    </location>
</feature>